<dbReference type="Proteomes" id="UP000250275">
    <property type="component" value="Unassembled WGS sequence"/>
</dbReference>
<dbReference type="EMBL" id="KQ760241">
    <property type="protein sequence ID" value="OAD61282.1"/>
    <property type="molecule type" value="Genomic_DNA"/>
</dbReference>
<evidence type="ECO:0000313" key="2">
    <source>
        <dbReference type="Proteomes" id="UP000250275"/>
    </source>
</evidence>
<name>A0A310SU89_9HYME</name>
<dbReference type="AlphaFoldDB" id="A0A310SU89"/>
<evidence type="ECO:0000313" key="1">
    <source>
        <dbReference type="EMBL" id="OAD61282.1"/>
    </source>
</evidence>
<proteinExistence type="predicted"/>
<dbReference type="OrthoDB" id="442970at2759"/>
<accession>A0A310SU89</accession>
<keyword evidence="2" id="KW-1185">Reference proteome</keyword>
<organism evidence="1 2">
    <name type="scientific">Eufriesea mexicana</name>
    <dbReference type="NCBI Taxonomy" id="516756"/>
    <lineage>
        <taxon>Eukaryota</taxon>
        <taxon>Metazoa</taxon>
        <taxon>Ecdysozoa</taxon>
        <taxon>Arthropoda</taxon>
        <taxon>Hexapoda</taxon>
        <taxon>Insecta</taxon>
        <taxon>Pterygota</taxon>
        <taxon>Neoptera</taxon>
        <taxon>Endopterygota</taxon>
        <taxon>Hymenoptera</taxon>
        <taxon>Apocrita</taxon>
        <taxon>Aculeata</taxon>
        <taxon>Apoidea</taxon>
        <taxon>Anthophila</taxon>
        <taxon>Apidae</taxon>
        <taxon>Eufriesea</taxon>
    </lineage>
</organism>
<protein>
    <submittedName>
        <fullName evidence="1">Uncharacterized protein</fullName>
    </submittedName>
</protein>
<gene>
    <name evidence="1" type="ORF">WN48_02551</name>
</gene>
<sequence length="141" mass="15719">MSVIGIRVNCAEKWTQDCTAIQERKSDKSDSIEVSPSLDIIHLCALKSVLPWTLFISAPDFKNVNFPQPSFSHGSYSCATIEVSPQLMTVFTMTSSEPLHHRSPHHRLLVDSKDHVERIERTNGRIGGRAADTVMVCNQIA</sequence>
<reference evidence="1 2" key="1">
    <citation type="submission" date="2015-07" db="EMBL/GenBank/DDBJ databases">
        <title>The genome of Eufriesea mexicana.</title>
        <authorList>
            <person name="Pan H."/>
            <person name="Kapheim K."/>
        </authorList>
    </citation>
    <scope>NUCLEOTIDE SEQUENCE [LARGE SCALE GENOMIC DNA]</scope>
    <source>
        <strain evidence="1">0111107269</strain>
        <tissue evidence="1">Whole body</tissue>
    </source>
</reference>